<sequence>MKYRTDGATLIEVMPTSHARASMQFFSEAVRNWEMKEDIADHFGADPFAFGAHMNRVDKMLDDFCESHDVYYMNADIFAPDNVGILLSAMDAALDTTASGRSPRGRYNEAALQNIAHPVP</sequence>
<comment type="caution">
    <text evidence="1">The sequence shown here is derived from an EMBL/GenBank/DDBJ whole genome shotgun (WGS) entry which is preliminary data.</text>
</comment>
<dbReference type="EMBL" id="JBHSQS010000005">
    <property type="protein sequence ID" value="MFC5923842.1"/>
    <property type="molecule type" value="Genomic_DNA"/>
</dbReference>
<keyword evidence="2" id="KW-1185">Reference proteome</keyword>
<dbReference type="RefSeq" id="WP_377509288.1">
    <property type="nucleotide sequence ID" value="NZ_JBHSQS010000005.1"/>
</dbReference>
<organism evidence="1 2">
    <name type="scientific">Micromonospora vulcania</name>
    <dbReference type="NCBI Taxonomy" id="1441873"/>
    <lineage>
        <taxon>Bacteria</taxon>
        <taxon>Bacillati</taxon>
        <taxon>Actinomycetota</taxon>
        <taxon>Actinomycetes</taxon>
        <taxon>Micromonosporales</taxon>
        <taxon>Micromonosporaceae</taxon>
        <taxon>Micromonospora</taxon>
    </lineage>
</organism>
<proteinExistence type="predicted"/>
<name>A0ABW1H5J9_9ACTN</name>
<accession>A0ABW1H5J9</accession>
<reference evidence="2" key="1">
    <citation type="journal article" date="2019" name="Int. J. Syst. Evol. Microbiol.">
        <title>The Global Catalogue of Microorganisms (GCM) 10K type strain sequencing project: providing services to taxonomists for standard genome sequencing and annotation.</title>
        <authorList>
            <consortium name="The Broad Institute Genomics Platform"/>
            <consortium name="The Broad Institute Genome Sequencing Center for Infectious Disease"/>
            <person name="Wu L."/>
            <person name="Ma J."/>
        </authorList>
    </citation>
    <scope>NUCLEOTIDE SEQUENCE [LARGE SCALE GENOMIC DNA]</scope>
    <source>
        <strain evidence="2">CGMCC 4.7144</strain>
    </source>
</reference>
<gene>
    <name evidence="1" type="ORF">ACFQGL_10875</name>
</gene>
<evidence type="ECO:0000313" key="1">
    <source>
        <dbReference type="EMBL" id="MFC5923842.1"/>
    </source>
</evidence>
<evidence type="ECO:0000313" key="2">
    <source>
        <dbReference type="Proteomes" id="UP001596226"/>
    </source>
</evidence>
<dbReference type="Proteomes" id="UP001596226">
    <property type="component" value="Unassembled WGS sequence"/>
</dbReference>
<protein>
    <submittedName>
        <fullName evidence="1">Uncharacterized protein</fullName>
    </submittedName>
</protein>